<evidence type="ECO:0000256" key="1">
    <source>
        <dbReference type="SAM" id="Phobius"/>
    </source>
</evidence>
<evidence type="ECO:0000313" key="3">
    <source>
        <dbReference type="Proteomes" id="UP000515570"/>
    </source>
</evidence>
<protein>
    <submittedName>
        <fullName evidence="2">GAP family protein</fullName>
    </submittedName>
</protein>
<dbReference type="AlphaFoldDB" id="A0A7G5FHT6"/>
<organism evidence="2 3">
    <name type="scientific">Corynebacterium hindlerae</name>
    <dbReference type="NCBI Taxonomy" id="699041"/>
    <lineage>
        <taxon>Bacteria</taxon>
        <taxon>Bacillati</taxon>
        <taxon>Actinomycetota</taxon>
        <taxon>Actinomycetes</taxon>
        <taxon>Mycobacteriales</taxon>
        <taxon>Corynebacteriaceae</taxon>
        <taxon>Corynebacterium</taxon>
    </lineage>
</organism>
<feature type="transmembrane region" description="Helical" evidence="1">
    <location>
        <begin position="120"/>
        <end position="143"/>
    </location>
</feature>
<dbReference type="Pfam" id="PF11139">
    <property type="entry name" value="SfLAP"/>
    <property type="match status" value="1"/>
</dbReference>
<dbReference type="EMBL" id="CP059833">
    <property type="protein sequence ID" value="QMV86177.1"/>
    <property type="molecule type" value="Genomic_DNA"/>
</dbReference>
<keyword evidence="1" id="KW-0812">Transmembrane</keyword>
<accession>A0A7G5FHT6</accession>
<keyword evidence="1" id="KW-1133">Transmembrane helix</keyword>
<feature type="transmembrane region" description="Helical" evidence="1">
    <location>
        <begin position="76"/>
        <end position="95"/>
    </location>
</feature>
<dbReference type="Proteomes" id="UP000515570">
    <property type="component" value="Chromosome"/>
</dbReference>
<feature type="transmembrane region" description="Helical" evidence="1">
    <location>
        <begin position="41"/>
        <end position="64"/>
    </location>
</feature>
<keyword evidence="3" id="KW-1185">Reference proteome</keyword>
<evidence type="ECO:0000313" key="2">
    <source>
        <dbReference type="EMBL" id="QMV86177.1"/>
    </source>
</evidence>
<gene>
    <name evidence="2" type="ORF">HW450_05540</name>
</gene>
<keyword evidence="1" id="KW-0472">Membrane</keyword>
<feature type="transmembrane region" description="Helical" evidence="1">
    <location>
        <begin position="6"/>
        <end position="29"/>
    </location>
</feature>
<reference evidence="2 3" key="1">
    <citation type="submission" date="2020-07" db="EMBL/GenBank/DDBJ databases">
        <title>non toxigenic Corynebacterium sp. nov from a clinical source.</title>
        <authorList>
            <person name="Bernier A.-M."/>
            <person name="Bernard K."/>
        </authorList>
    </citation>
    <scope>NUCLEOTIDE SEQUENCE [LARGE SCALE GENOMIC DNA]</scope>
    <source>
        <strain evidence="3">NML 93-0612</strain>
    </source>
</reference>
<dbReference type="InterPro" id="IPR021315">
    <property type="entry name" value="Gap/Sap"/>
</dbReference>
<proteinExistence type="predicted"/>
<sequence length="232" mass="23860">MGTALALIGLALLDSLSVGTLVIPLVLIVRKRRVDLPALGTYLGTVGAVYFALGVGMLLGINALAEFFSALAGTDAFNWITLALGVALAAFGILAPNPRKKDRSSSGTVAKADTTSGRGLVAMVALGLGASLTEAATMLPYIAAMGIISSTDLAFAAQVAAIAAYCLLMMVPVLVVIVLAAAFGPRVFPRVERAIPRLEYEAKVTLLWIAAIVGVYMAITSAAALELFSFSG</sequence>
<feature type="transmembrane region" description="Helical" evidence="1">
    <location>
        <begin position="155"/>
        <end position="183"/>
    </location>
</feature>
<name>A0A7G5FHT6_9CORY</name>
<dbReference type="RefSeq" id="WP_182386987.1">
    <property type="nucleotide sequence ID" value="NZ_CP059833.1"/>
</dbReference>
<feature type="transmembrane region" description="Helical" evidence="1">
    <location>
        <begin position="204"/>
        <end position="225"/>
    </location>
</feature>